<dbReference type="InterPro" id="IPR006311">
    <property type="entry name" value="TAT_signal"/>
</dbReference>
<dbReference type="RefSeq" id="WP_131733257.1">
    <property type="nucleotide sequence ID" value="NZ_CAACYD010000003.1"/>
</dbReference>
<dbReference type="GeneID" id="60748377"/>
<keyword evidence="1" id="KW-0732">Signal</keyword>
<dbReference type="PROSITE" id="PS51318">
    <property type="entry name" value="TAT"/>
    <property type="match status" value="1"/>
</dbReference>
<feature type="chain" id="PRO_5044879773" evidence="1">
    <location>
        <begin position="39"/>
        <end position="291"/>
    </location>
</feature>
<dbReference type="AlphaFoldDB" id="A0ABD7UXR6"/>
<protein>
    <submittedName>
        <fullName evidence="2">Uncharacterized protein</fullName>
    </submittedName>
</protein>
<feature type="signal peptide" evidence="1">
    <location>
        <begin position="1"/>
        <end position="38"/>
    </location>
</feature>
<evidence type="ECO:0000256" key="1">
    <source>
        <dbReference type="SAM" id="SignalP"/>
    </source>
</evidence>
<dbReference type="EMBL" id="CAACYD010000003">
    <property type="protein sequence ID" value="VFA81268.1"/>
    <property type="molecule type" value="Genomic_DNA"/>
</dbReference>
<sequence>MSIRSRFTRPLFGRRGLRRCGVGLAGVAVAAAAVTSTASPTAAAPSLPLLEPNMLSQYAIPFDTELAAGIRMLKAAGVDQMALQAAQAILSSSGQLSVEDVVGRAGALPYNAASPQKVADTDPMSILKKLGIQALTPSVAPFCTEPTPDNPLGLVTAGAGAVAGPWPMANDPAAELKPLLDLIPIANVPKKLNLVEKGETAYAFVPASAKSGASGQMQVAWFNTSTLQGGFADLKPVSDQAPVAAALPLLNGVRLAPVKTGEGTVLSAVFGSAQNGSQNCWFLPAVGIVEV</sequence>
<proteinExistence type="predicted"/>
<evidence type="ECO:0000313" key="2">
    <source>
        <dbReference type="EMBL" id="VFA81268.1"/>
    </source>
</evidence>
<dbReference type="Proteomes" id="UP000360750">
    <property type="component" value="Unassembled WGS sequence"/>
</dbReference>
<gene>
    <name evidence="2" type="ORF">NCTC8139_00323</name>
</gene>
<comment type="caution">
    <text evidence="2">The sequence shown here is derived from an EMBL/GenBank/DDBJ whole genome shotgun (WGS) entry which is preliminary data.</text>
</comment>
<reference evidence="2 3" key="1">
    <citation type="submission" date="2019-02" db="EMBL/GenBank/DDBJ databases">
        <authorList>
            <consortium name="Pathogen Informatics"/>
        </authorList>
    </citation>
    <scope>NUCLEOTIDE SEQUENCE [LARGE SCALE GENOMIC DNA]</scope>
    <source>
        <strain evidence="2 3">3012STDY6756503</strain>
    </source>
</reference>
<organism evidence="2 3">
    <name type="scientific">Gordonia paraffinivorans</name>
    <dbReference type="NCBI Taxonomy" id="175628"/>
    <lineage>
        <taxon>Bacteria</taxon>
        <taxon>Bacillati</taxon>
        <taxon>Actinomycetota</taxon>
        <taxon>Actinomycetes</taxon>
        <taxon>Mycobacteriales</taxon>
        <taxon>Gordoniaceae</taxon>
        <taxon>Gordonia</taxon>
    </lineage>
</organism>
<name>A0ABD7UXR6_9ACTN</name>
<evidence type="ECO:0000313" key="3">
    <source>
        <dbReference type="Proteomes" id="UP000360750"/>
    </source>
</evidence>
<accession>A0ABD7UXR6</accession>